<evidence type="ECO:0000256" key="7">
    <source>
        <dbReference type="PROSITE-ProRule" id="PRU01360"/>
    </source>
</evidence>
<dbReference type="EMBL" id="WAAU01000037">
    <property type="protein sequence ID" value="KAB1153150.1"/>
    <property type="molecule type" value="Genomic_DNA"/>
</dbReference>
<dbReference type="InterPro" id="IPR037066">
    <property type="entry name" value="Plug_dom_sf"/>
</dbReference>
<feature type="domain" description="TonB-dependent receptor plug" evidence="8">
    <location>
        <begin position="144"/>
        <end position="222"/>
    </location>
</feature>
<comment type="subcellular location">
    <subcellularLocation>
        <location evidence="1 7">Cell outer membrane</location>
        <topology evidence="1 7">Multi-pass membrane protein</topology>
    </subcellularLocation>
</comment>
<evidence type="ECO:0000313" key="9">
    <source>
        <dbReference type="EMBL" id="KAB1153150.1"/>
    </source>
</evidence>
<dbReference type="SUPFAM" id="SSF56935">
    <property type="entry name" value="Porins"/>
    <property type="match status" value="1"/>
</dbReference>
<dbReference type="OrthoDB" id="9803050at2"/>
<evidence type="ECO:0000256" key="5">
    <source>
        <dbReference type="ARBA" id="ARBA00023136"/>
    </source>
</evidence>
<evidence type="ECO:0000256" key="6">
    <source>
        <dbReference type="ARBA" id="ARBA00023237"/>
    </source>
</evidence>
<comment type="similarity">
    <text evidence="7">Belongs to the TonB-dependent receptor family.</text>
</comment>
<dbReference type="Proteomes" id="UP000467305">
    <property type="component" value="Unassembled WGS sequence"/>
</dbReference>
<reference evidence="9 10" key="1">
    <citation type="submission" date="2019-09" db="EMBL/GenBank/DDBJ databases">
        <authorList>
            <person name="Cao W.R."/>
        </authorList>
    </citation>
    <scope>NUCLEOTIDE SEQUENCE [LARGE SCALE GENOMIC DNA]</scope>
    <source>
        <strain evidence="10">a4</strain>
    </source>
</reference>
<sequence length="791" mass="91852">MKQKISILLMCLTMSIFSQEKIDIAFLDTPILDVIKQVESNYKVKFSFDPNITKEVYFTFNKKNCLLEELLNEIENQVSLKFNRVDDRYYYISVLKESTFNNYNLLKEVQISNYVTLGINKNKNGSISILPQQLGVLPGLTEPDVLESLKIIPGVQSPNETASGIYIRGGTPDQNLIFWDGIKMYYSGHFFGTLSAFNPYTTKKITLSKSGTQARYGNRISGVIDIKTQENIPSRVTGGFGFNMTHFDAFLKIPLSKKVALTTSFRRSFTDVVNTFTFDKLSKRVFQTFDANHERRIINKSVPFERDNRFYFADFTAKLAVKPSENESLSFNFLYTKNKLINNFKIPLYQDNYLDDLNITNRGLSFLWNKKLSDNLTHDFKTFYSNFKLNYTGNYNYINNYLVRNSIKTNSVRDLGFSYSMNYKANSKTNFLFGYDFLSNETSYELKYIASINSNNVIYSLQEDSGTNNTHSFFTEYLYDNDNWRINSGIRINHFDKINKTVVEPRIYIEKKINDEFSFKTSLEQKHQPLSQIIEFQTSSLGFDLENQVWAQVNDSNIPLQKSFQFSAGTVFNKNGWKIDFEPYLKYISGMTSQTRGYNDQTTDFSNGKGEIFGIDFLINKKIGNYRTWINYSYTKNKFKFIDLENKFFPANHDITNYFSWSHAFTFNDFELSLGWKHRTGNPFTDVREFRINPNTGSPTIVLDTDNINAKRLPKYHRLDASVTYSFNFSDRWKAKLGFSILNIYNQKNILRRTFTAVPVVNSNNQVVYQLGKIDKLSLGTTPNLVLRISF</sequence>
<keyword evidence="6 7" id="KW-0998">Cell outer membrane</keyword>
<dbReference type="PROSITE" id="PS52016">
    <property type="entry name" value="TONB_DEPENDENT_REC_3"/>
    <property type="match status" value="1"/>
</dbReference>
<dbReference type="Pfam" id="PF07715">
    <property type="entry name" value="Plug"/>
    <property type="match status" value="1"/>
</dbReference>
<keyword evidence="5 7" id="KW-0472">Membrane</keyword>
<dbReference type="InterPro" id="IPR012910">
    <property type="entry name" value="Plug_dom"/>
</dbReference>
<dbReference type="GO" id="GO:0009279">
    <property type="term" value="C:cell outer membrane"/>
    <property type="evidence" value="ECO:0007669"/>
    <property type="project" value="UniProtKB-SubCell"/>
</dbReference>
<gene>
    <name evidence="9" type="ORF">F7018_17540</name>
</gene>
<dbReference type="Gene3D" id="2.170.130.10">
    <property type="entry name" value="TonB-dependent receptor, plug domain"/>
    <property type="match status" value="1"/>
</dbReference>
<dbReference type="AlphaFoldDB" id="A0A7J5A6H4"/>
<keyword evidence="2 7" id="KW-0813">Transport</keyword>
<evidence type="ECO:0000256" key="1">
    <source>
        <dbReference type="ARBA" id="ARBA00004571"/>
    </source>
</evidence>
<evidence type="ECO:0000256" key="4">
    <source>
        <dbReference type="ARBA" id="ARBA00022692"/>
    </source>
</evidence>
<dbReference type="InterPro" id="IPR036942">
    <property type="entry name" value="Beta-barrel_TonB_sf"/>
</dbReference>
<keyword evidence="9" id="KW-0675">Receptor</keyword>
<accession>A0A7J5A6H4</accession>
<keyword evidence="10" id="KW-1185">Reference proteome</keyword>
<name>A0A7J5A6H4_9FLAO</name>
<comment type="caution">
    <text evidence="9">The sequence shown here is derived from an EMBL/GenBank/DDBJ whole genome shotgun (WGS) entry which is preliminary data.</text>
</comment>
<keyword evidence="3 7" id="KW-1134">Transmembrane beta strand</keyword>
<organism evidence="9 10">
    <name type="scientific">Tenacibaculum aiptasiae</name>
    <dbReference type="NCBI Taxonomy" id="426481"/>
    <lineage>
        <taxon>Bacteria</taxon>
        <taxon>Pseudomonadati</taxon>
        <taxon>Bacteroidota</taxon>
        <taxon>Flavobacteriia</taxon>
        <taxon>Flavobacteriales</taxon>
        <taxon>Flavobacteriaceae</taxon>
        <taxon>Tenacibaculum</taxon>
    </lineage>
</organism>
<evidence type="ECO:0000256" key="3">
    <source>
        <dbReference type="ARBA" id="ARBA00022452"/>
    </source>
</evidence>
<dbReference type="Gene3D" id="3.55.50.30">
    <property type="match status" value="1"/>
</dbReference>
<keyword evidence="4 7" id="KW-0812">Transmembrane</keyword>
<proteinExistence type="inferred from homology"/>
<evidence type="ECO:0000313" key="10">
    <source>
        <dbReference type="Proteomes" id="UP000467305"/>
    </source>
</evidence>
<evidence type="ECO:0000259" key="8">
    <source>
        <dbReference type="Pfam" id="PF07715"/>
    </source>
</evidence>
<dbReference type="Gene3D" id="2.40.170.20">
    <property type="entry name" value="TonB-dependent receptor, beta-barrel domain"/>
    <property type="match status" value="1"/>
</dbReference>
<protein>
    <submittedName>
        <fullName evidence="9">TonB-dependent receptor plug domain-containing protein</fullName>
    </submittedName>
</protein>
<evidence type="ECO:0000256" key="2">
    <source>
        <dbReference type="ARBA" id="ARBA00022448"/>
    </source>
</evidence>
<dbReference type="InterPro" id="IPR039426">
    <property type="entry name" value="TonB-dep_rcpt-like"/>
</dbReference>